<evidence type="ECO:0000313" key="3">
    <source>
        <dbReference type="Proteomes" id="UP000659654"/>
    </source>
</evidence>
<protein>
    <submittedName>
        <fullName evidence="2">(pine wood nematode) hypothetical protein</fullName>
    </submittedName>
</protein>
<gene>
    <name evidence="2" type="ORF">BXYJ_LOCUS10058</name>
</gene>
<proteinExistence type="predicted"/>
<keyword evidence="3" id="KW-1185">Reference proteome</keyword>
<evidence type="ECO:0000256" key="1">
    <source>
        <dbReference type="SAM" id="MobiDB-lite"/>
    </source>
</evidence>
<reference evidence="2" key="1">
    <citation type="submission" date="2020-09" db="EMBL/GenBank/DDBJ databases">
        <authorList>
            <person name="Kikuchi T."/>
        </authorList>
    </citation>
    <scope>NUCLEOTIDE SEQUENCE</scope>
    <source>
        <strain evidence="2">Ka4C1</strain>
    </source>
</reference>
<dbReference type="Proteomes" id="UP000659654">
    <property type="component" value="Unassembled WGS sequence"/>
</dbReference>
<dbReference type="EMBL" id="CAJFCV020000004">
    <property type="protein sequence ID" value="CAG9118034.1"/>
    <property type="molecule type" value="Genomic_DNA"/>
</dbReference>
<name>A0A811LJ31_BURXY</name>
<comment type="caution">
    <text evidence="2">The sequence shown here is derived from an EMBL/GenBank/DDBJ whole genome shotgun (WGS) entry which is preliminary data.</text>
</comment>
<feature type="compositionally biased region" description="Basic and acidic residues" evidence="1">
    <location>
        <begin position="76"/>
        <end position="95"/>
    </location>
</feature>
<dbReference type="AlphaFoldDB" id="A0A811LJ31"/>
<dbReference type="EMBL" id="CAJFDI010000004">
    <property type="protein sequence ID" value="CAD5227655.1"/>
    <property type="molecule type" value="Genomic_DNA"/>
</dbReference>
<feature type="region of interest" description="Disordered" evidence="1">
    <location>
        <begin position="76"/>
        <end position="96"/>
    </location>
</feature>
<dbReference type="Proteomes" id="UP000582659">
    <property type="component" value="Unassembled WGS sequence"/>
</dbReference>
<organism evidence="2 3">
    <name type="scientific">Bursaphelenchus xylophilus</name>
    <name type="common">Pinewood nematode worm</name>
    <name type="synonym">Aphelenchoides xylophilus</name>
    <dbReference type="NCBI Taxonomy" id="6326"/>
    <lineage>
        <taxon>Eukaryota</taxon>
        <taxon>Metazoa</taxon>
        <taxon>Ecdysozoa</taxon>
        <taxon>Nematoda</taxon>
        <taxon>Chromadorea</taxon>
        <taxon>Rhabditida</taxon>
        <taxon>Tylenchina</taxon>
        <taxon>Tylenchomorpha</taxon>
        <taxon>Aphelenchoidea</taxon>
        <taxon>Aphelenchoididae</taxon>
        <taxon>Bursaphelenchus</taxon>
    </lineage>
</organism>
<evidence type="ECO:0000313" key="2">
    <source>
        <dbReference type="EMBL" id="CAD5227655.1"/>
    </source>
</evidence>
<accession>A0A811LJ31</accession>
<sequence length="124" mass="13677">MLFTIPYLALLHTRHDILLHTLLAIGHLRAIALPNPPILGAHPREQQYKSQPEHGFVCHESIVISNKTLSLARWDSRGEGKDELGSNRLPERSSRSNDVIVMLSTLPSATAPSTISVGGAQRKR</sequence>